<evidence type="ECO:0000313" key="3">
    <source>
        <dbReference type="Proteomes" id="UP000245956"/>
    </source>
</evidence>
<dbReference type="EMBL" id="LCWV01000001">
    <property type="protein sequence ID" value="PWI76323.1"/>
    <property type="molecule type" value="Genomic_DNA"/>
</dbReference>
<name>A0A2U3EP94_PURLI</name>
<feature type="region of interest" description="Disordered" evidence="1">
    <location>
        <begin position="64"/>
        <end position="96"/>
    </location>
</feature>
<dbReference type="Proteomes" id="UP000245956">
    <property type="component" value="Unassembled WGS sequence"/>
</dbReference>
<accession>A0A2U3EP94</accession>
<feature type="compositionally biased region" description="Basic and acidic residues" evidence="1">
    <location>
        <begin position="86"/>
        <end position="96"/>
    </location>
</feature>
<comment type="caution">
    <text evidence="2">The sequence shown here is derived from an EMBL/GenBank/DDBJ whole genome shotgun (WGS) entry which is preliminary data.</text>
</comment>
<evidence type="ECO:0000256" key="1">
    <source>
        <dbReference type="SAM" id="MobiDB-lite"/>
    </source>
</evidence>
<sequence>MVDRACHLLWEEVAGALCGVPDGCAAAITSFGQQGRLQAKQRNLSSKTRVTEVGVEQWVQERDVTQSAKLPVSSHPSASGTDWDMTDGRNDPDGHIAKLKPRQRREAVRLLAALFDSASPIFLLPSLPILAA</sequence>
<organism evidence="2 3">
    <name type="scientific">Purpureocillium lilacinum</name>
    <name type="common">Paecilomyces lilacinus</name>
    <dbReference type="NCBI Taxonomy" id="33203"/>
    <lineage>
        <taxon>Eukaryota</taxon>
        <taxon>Fungi</taxon>
        <taxon>Dikarya</taxon>
        <taxon>Ascomycota</taxon>
        <taxon>Pezizomycotina</taxon>
        <taxon>Sordariomycetes</taxon>
        <taxon>Hypocreomycetidae</taxon>
        <taxon>Hypocreales</taxon>
        <taxon>Ophiocordycipitaceae</taxon>
        <taxon>Purpureocillium</taxon>
    </lineage>
</organism>
<protein>
    <submittedName>
        <fullName evidence="2">Uncharacterized protein</fullName>
    </submittedName>
</protein>
<reference evidence="2 3" key="1">
    <citation type="journal article" date="2016" name="Front. Microbiol.">
        <title>Genome and transcriptome sequences reveal the specific parasitism of the nematophagous Purpureocillium lilacinum 36-1.</title>
        <authorList>
            <person name="Xie J."/>
            <person name="Li S."/>
            <person name="Mo C."/>
            <person name="Xiao X."/>
            <person name="Peng D."/>
            <person name="Wang G."/>
            <person name="Xiao Y."/>
        </authorList>
    </citation>
    <scope>NUCLEOTIDE SEQUENCE [LARGE SCALE GENOMIC DNA]</scope>
    <source>
        <strain evidence="2 3">36-1</strain>
    </source>
</reference>
<evidence type="ECO:0000313" key="2">
    <source>
        <dbReference type="EMBL" id="PWI76323.1"/>
    </source>
</evidence>
<dbReference type="AlphaFoldDB" id="A0A2U3EP94"/>
<gene>
    <name evidence="2" type="ORF">PCL_03517</name>
</gene>
<proteinExistence type="predicted"/>